<accession>A0A3E1P4E4</accession>
<proteinExistence type="predicted"/>
<dbReference type="EMBL" id="QTJV01000002">
    <property type="protein sequence ID" value="RFM35066.1"/>
    <property type="molecule type" value="Genomic_DNA"/>
</dbReference>
<organism evidence="1 2">
    <name type="scientific">Chitinophaga silvisoli</name>
    <dbReference type="NCBI Taxonomy" id="2291814"/>
    <lineage>
        <taxon>Bacteria</taxon>
        <taxon>Pseudomonadati</taxon>
        <taxon>Bacteroidota</taxon>
        <taxon>Chitinophagia</taxon>
        <taxon>Chitinophagales</taxon>
        <taxon>Chitinophagaceae</taxon>
        <taxon>Chitinophaga</taxon>
    </lineage>
</organism>
<protein>
    <submittedName>
        <fullName evidence="1">DUF1398 domain-containing protein</fullName>
    </submittedName>
</protein>
<dbReference type="InterPro" id="IPR009833">
    <property type="entry name" value="DUF1398"/>
</dbReference>
<dbReference type="RefSeq" id="WP_116852551.1">
    <property type="nucleotide sequence ID" value="NZ_QTJV01000002.1"/>
</dbReference>
<dbReference type="Proteomes" id="UP000261174">
    <property type="component" value="Unassembled WGS sequence"/>
</dbReference>
<reference evidence="1 2" key="1">
    <citation type="submission" date="2018-08" db="EMBL/GenBank/DDBJ databases">
        <title>Chitinophaga sp. K20C18050901, a novel bacterium isolated from forest soil.</title>
        <authorList>
            <person name="Wang C."/>
        </authorList>
    </citation>
    <scope>NUCLEOTIDE SEQUENCE [LARGE SCALE GENOMIC DNA]</scope>
    <source>
        <strain evidence="1 2">K20C18050901</strain>
    </source>
</reference>
<dbReference type="AlphaFoldDB" id="A0A3E1P4E4"/>
<dbReference type="Gene3D" id="3.30.1810.10">
    <property type="entry name" value="YdfO-like"/>
    <property type="match status" value="1"/>
</dbReference>
<evidence type="ECO:0000313" key="1">
    <source>
        <dbReference type="EMBL" id="RFM35066.1"/>
    </source>
</evidence>
<keyword evidence="2" id="KW-1185">Reference proteome</keyword>
<dbReference type="OrthoDB" id="1550456at2"/>
<dbReference type="SUPFAM" id="SSF160419">
    <property type="entry name" value="YdfO-like"/>
    <property type="match status" value="1"/>
</dbReference>
<gene>
    <name evidence="1" type="ORF">DXN04_06620</name>
</gene>
<name>A0A3E1P4E4_9BACT</name>
<dbReference type="Pfam" id="PF07166">
    <property type="entry name" value="DUF1398"/>
    <property type="match status" value="1"/>
</dbReference>
<dbReference type="InterPro" id="IPR036696">
    <property type="entry name" value="YdfO-like_sf"/>
</dbReference>
<evidence type="ECO:0000313" key="2">
    <source>
        <dbReference type="Proteomes" id="UP000261174"/>
    </source>
</evidence>
<comment type="caution">
    <text evidence="1">The sequence shown here is derived from an EMBL/GenBank/DDBJ whole genome shotgun (WGS) entry which is preliminary data.</text>
</comment>
<sequence>MFTIQEIQNAHAKVKSGADFPGYIKDLKGLGVLRYETYVSDGHTKYYGENGRTVISEEKYDFLEVKRVSSLEEFRRGLKEHQEGKSDYMGFCRMCAGSGVEKWVVSMGEMKCVYFDVDGEVMVEERIPD</sequence>